<evidence type="ECO:0000313" key="2">
    <source>
        <dbReference type="Proteomes" id="UP001596108"/>
    </source>
</evidence>
<dbReference type="Proteomes" id="UP001596108">
    <property type="component" value="Unassembled WGS sequence"/>
</dbReference>
<accession>A0ABW0R049</accession>
<organism evidence="1 2">
    <name type="scientific">Cohnella yongneupensis</name>
    <dbReference type="NCBI Taxonomy" id="425006"/>
    <lineage>
        <taxon>Bacteria</taxon>
        <taxon>Bacillati</taxon>
        <taxon>Bacillota</taxon>
        <taxon>Bacilli</taxon>
        <taxon>Bacillales</taxon>
        <taxon>Paenibacillaceae</taxon>
        <taxon>Cohnella</taxon>
    </lineage>
</organism>
<evidence type="ECO:0000313" key="1">
    <source>
        <dbReference type="EMBL" id="MFC5530609.1"/>
    </source>
</evidence>
<proteinExistence type="predicted"/>
<reference evidence="2" key="1">
    <citation type="journal article" date="2019" name="Int. J. Syst. Evol. Microbiol.">
        <title>The Global Catalogue of Microorganisms (GCM) 10K type strain sequencing project: providing services to taxonomists for standard genome sequencing and annotation.</title>
        <authorList>
            <consortium name="The Broad Institute Genomics Platform"/>
            <consortium name="The Broad Institute Genome Sequencing Center for Infectious Disease"/>
            <person name="Wu L."/>
            <person name="Ma J."/>
        </authorList>
    </citation>
    <scope>NUCLEOTIDE SEQUENCE [LARGE SCALE GENOMIC DNA]</scope>
    <source>
        <strain evidence="2">CGMCC 1.18578</strain>
    </source>
</reference>
<gene>
    <name evidence="1" type="ORF">ACFPQ4_14315</name>
</gene>
<comment type="caution">
    <text evidence="1">The sequence shown here is derived from an EMBL/GenBank/DDBJ whole genome shotgun (WGS) entry which is preliminary data.</text>
</comment>
<dbReference type="RefSeq" id="WP_378112553.1">
    <property type="nucleotide sequence ID" value="NZ_JBHSNC010000043.1"/>
</dbReference>
<sequence length="65" mass="6970">MKTDTAISELKESVVGHMLNAVQQGSGQEAGDPAKAAEAVIKVVKNLLASIEEWKETTINADFKK</sequence>
<name>A0ABW0R049_9BACL</name>
<protein>
    <recommendedName>
        <fullName evidence="3">Variable large protein</fullName>
    </recommendedName>
</protein>
<keyword evidence="2" id="KW-1185">Reference proteome</keyword>
<dbReference type="EMBL" id="JBHSNC010000043">
    <property type="protein sequence ID" value="MFC5530609.1"/>
    <property type="molecule type" value="Genomic_DNA"/>
</dbReference>
<evidence type="ECO:0008006" key="3">
    <source>
        <dbReference type="Google" id="ProtNLM"/>
    </source>
</evidence>